<comment type="caution">
    <text evidence="1">The sequence shown here is derived from an EMBL/GenBank/DDBJ whole genome shotgun (WGS) entry which is preliminary data.</text>
</comment>
<dbReference type="AlphaFoldDB" id="A0A1G1Y8X9"/>
<dbReference type="EMBL" id="MHIF01000010">
    <property type="protein sequence ID" value="OGY48785.1"/>
    <property type="molecule type" value="Genomic_DNA"/>
</dbReference>
<evidence type="ECO:0000313" key="1">
    <source>
        <dbReference type="EMBL" id="OGY48785.1"/>
    </source>
</evidence>
<name>A0A1G1Y8X9_9BACT</name>
<gene>
    <name evidence="1" type="ORF">A2663_01460</name>
</gene>
<dbReference type="Proteomes" id="UP000178432">
    <property type="component" value="Unassembled WGS sequence"/>
</dbReference>
<organism evidence="1 2">
    <name type="scientific">Candidatus Buchananbacteria bacterium RIFCSPHIGHO2_01_FULL_46_12</name>
    <dbReference type="NCBI Taxonomy" id="1797536"/>
    <lineage>
        <taxon>Bacteria</taxon>
        <taxon>Candidatus Buchananiibacteriota</taxon>
    </lineage>
</organism>
<accession>A0A1G1Y8X9</accession>
<sequence length="308" mass="35870">MGKHERESIEEAEKIIVKLLNNESLSKSDLKNHWLEHTRSIAKKIKKDFSDITSVRHLGNDYATIGDISFMYYGQEIIVEAKMSDKKSGRGTKANISQNALTENKLFGGGVDSWSEFRNKKRHDLWVMKYLDEFKEYPENLPQDKENKARYLRKFKKKNKKAAEILNEIQKRDRREKEEYLLYLSKQKQIPENIRRFLSLIILGIHKKEKISALIRSDDFIFKAQKLILYYGNLSDKKIIVSSEDVGSSLKKILSKFKYFKINFSPDVTCCKLVGVDSKGNNVTLLQIVLHWKNIAQGIKTPCLNIFD</sequence>
<reference evidence="1 2" key="1">
    <citation type="journal article" date="2016" name="Nat. Commun.">
        <title>Thousands of microbial genomes shed light on interconnected biogeochemical processes in an aquifer system.</title>
        <authorList>
            <person name="Anantharaman K."/>
            <person name="Brown C.T."/>
            <person name="Hug L.A."/>
            <person name="Sharon I."/>
            <person name="Castelle C.J."/>
            <person name="Probst A.J."/>
            <person name="Thomas B.C."/>
            <person name="Singh A."/>
            <person name="Wilkins M.J."/>
            <person name="Karaoz U."/>
            <person name="Brodie E.L."/>
            <person name="Williams K.H."/>
            <person name="Hubbard S.S."/>
            <person name="Banfield J.F."/>
        </authorList>
    </citation>
    <scope>NUCLEOTIDE SEQUENCE [LARGE SCALE GENOMIC DNA]</scope>
</reference>
<proteinExistence type="predicted"/>
<evidence type="ECO:0000313" key="2">
    <source>
        <dbReference type="Proteomes" id="UP000178432"/>
    </source>
</evidence>
<protein>
    <submittedName>
        <fullName evidence="1">Uncharacterized protein</fullName>
    </submittedName>
</protein>